<dbReference type="RefSeq" id="WP_185629492.1">
    <property type="nucleotide sequence ID" value="NZ_JAARZT010000020.1"/>
</dbReference>
<proteinExistence type="predicted"/>
<evidence type="ECO:0000313" key="1">
    <source>
        <dbReference type="EMBL" id="MBC2293718.1"/>
    </source>
</evidence>
<protein>
    <submittedName>
        <fullName evidence="1">Pentapeptide repeat-containing protein</fullName>
    </submittedName>
</protein>
<dbReference type="InterPro" id="IPR001646">
    <property type="entry name" value="5peptide_repeat"/>
</dbReference>
<dbReference type="SUPFAM" id="SSF141571">
    <property type="entry name" value="Pentapeptide repeat-like"/>
    <property type="match status" value="1"/>
</dbReference>
<dbReference type="AlphaFoldDB" id="A0A842FT27"/>
<reference evidence="1 2" key="1">
    <citation type="submission" date="2020-03" db="EMBL/GenBank/DDBJ databases">
        <title>Soil Listeria distribution.</title>
        <authorList>
            <person name="Liao J."/>
            <person name="Wiedmann M."/>
        </authorList>
    </citation>
    <scope>NUCLEOTIDE SEQUENCE [LARGE SCALE GENOMIC DNA]</scope>
    <source>
        <strain evidence="1 2">FSL L7-0051</strain>
    </source>
</reference>
<accession>A0A842FT27</accession>
<sequence>MRRMLRSDVLNLLNNRKDDGEKVSLTNCDLSGLDLSHLDLCNVDFTGSNLDNSNLSYSDIQNAMFSETSINGIRGLNIYAIHGVSNVNESIYYHPATNQVWCKGKTFTLQEFKEEYAVPSEDFANEYVLAEFQSAYLFFSSIETITNAKEAEENSFFVDEYDAEKFTQETIDIESEDGYKGSIKLKTKIKEIGVMPMMMLASNMEFHLREAKKAAAELATLDIRFEYEVIQT</sequence>
<dbReference type="Gene3D" id="2.160.20.80">
    <property type="entry name" value="E3 ubiquitin-protein ligase SopA"/>
    <property type="match status" value="1"/>
</dbReference>
<organism evidence="1 2">
    <name type="scientific">Listeria booriae</name>
    <dbReference type="NCBI Taxonomy" id="1552123"/>
    <lineage>
        <taxon>Bacteria</taxon>
        <taxon>Bacillati</taxon>
        <taxon>Bacillota</taxon>
        <taxon>Bacilli</taxon>
        <taxon>Bacillales</taxon>
        <taxon>Listeriaceae</taxon>
        <taxon>Listeria</taxon>
    </lineage>
</organism>
<evidence type="ECO:0000313" key="2">
    <source>
        <dbReference type="Proteomes" id="UP000543005"/>
    </source>
</evidence>
<dbReference type="Pfam" id="PF00805">
    <property type="entry name" value="Pentapeptide"/>
    <property type="match status" value="1"/>
</dbReference>
<dbReference type="EMBL" id="JAARZT010000020">
    <property type="protein sequence ID" value="MBC2293718.1"/>
    <property type="molecule type" value="Genomic_DNA"/>
</dbReference>
<gene>
    <name evidence="1" type="ORF">HCC36_10810</name>
</gene>
<comment type="caution">
    <text evidence="1">The sequence shown here is derived from an EMBL/GenBank/DDBJ whole genome shotgun (WGS) entry which is preliminary data.</text>
</comment>
<name>A0A842FT27_9LIST</name>
<dbReference type="Proteomes" id="UP000543005">
    <property type="component" value="Unassembled WGS sequence"/>
</dbReference>